<evidence type="ECO:0000313" key="2">
    <source>
        <dbReference type="EMBL" id="OSX61095.1"/>
    </source>
</evidence>
<dbReference type="EMBL" id="KZ110599">
    <property type="protein sequence ID" value="OSX61095.1"/>
    <property type="molecule type" value="Genomic_DNA"/>
</dbReference>
<organism evidence="2 3">
    <name type="scientific">Postia placenta MAD-698-R-SB12</name>
    <dbReference type="NCBI Taxonomy" id="670580"/>
    <lineage>
        <taxon>Eukaryota</taxon>
        <taxon>Fungi</taxon>
        <taxon>Dikarya</taxon>
        <taxon>Basidiomycota</taxon>
        <taxon>Agaricomycotina</taxon>
        <taxon>Agaricomycetes</taxon>
        <taxon>Polyporales</taxon>
        <taxon>Adustoporiaceae</taxon>
        <taxon>Rhodonia</taxon>
    </lineage>
</organism>
<feature type="region of interest" description="Disordered" evidence="1">
    <location>
        <begin position="43"/>
        <end position="72"/>
    </location>
</feature>
<dbReference type="AlphaFoldDB" id="A0A1X6MXK0"/>
<reference evidence="2 3" key="1">
    <citation type="submission" date="2017-04" db="EMBL/GenBank/DDBJ databases">
        <title>Genome Sequence of the Model Brown-Rot Fungus Postia placenta SB12.</title>
        <authorList>
            <consortium name="DOE Joint Genome Institute"/>
            <person name="Gaskell J."/>
            <person name="Kersten P."/>
            <person name="Larrondo L.F."/>
            <person name="Canessa P."/>
            <person name="Martinez D."/>
            <person name="Hibbett D."/>
            <person name="Schmoll M."/>
            <person name="Kubicek C.P."/>
            <person name="Martinez A.T."/>
            <person name="Yadav J."/>
            <person name="Master E."/>
            <person name="Magnuson J.K."/>
            <person name="James T."/>
            <person name="Yaver D."/>
            <person name="Berka R."/>
            <person name="Labutti K."/>
            <person name="Lipzen A."/>
            <person name="Aerts A."/>
            <person name="Barry K."/>
            <person name="Henrissat B."/>
            <person name="Blanchette R."/>
            <person name="Grigoriev I."/>
            <person name="Cullen D."/>
        </authorList>
    </citation>
    <scope>NUCLEOTIDE SEQUENCE [LARGE SCALE GENOMIC DNA]</scope>
    <source>
        <strain evidence="2 3">MAD-698-R-SB12</strain>
    </source>
</reference>
<evidence type="ECO:0000256" key="1">
    <source>
        <dbReference type="SAM" id="MobiDB-lite"/>
    </source>
</evidence>
<protein>
    <submittedName>
        <fullName evidence="2">Uncharacterized protein</fullName>
    </submittedName>
</protein>
<gene>
    <name evidence="2" type="ORF">POSPLADRAFT_1146297</name>
</gene>
<accession>A0A1X6MXK0</accession>
<name>A0A1X6MXK0_9APHY</name>
<proteinExistence type="predicted"/>
<dbReference type="Proteomes" id="UP000194127">
    <property type="component" value="Unassembled WGS sequence"/>
</dbReference>
<keyword evidence="3" id="KW-1185">Reference proteome</keyword>
<sequence>LLPDNEDINSACLHSAPLCESVEVVTARIGELRDFTTILVEPTPPEHTLGGMSLQPCIRPRMETPGRAVTRR</sequence>
<evidence type="ECO:0000313" key="3">
    <source>
        <dbReference type="Proteomes" id="UP000194127"/>
    </source>
</evidence>
<feature type="non-terminal residue" evidence="2">
    <location>
        <position position="1"/>
    </location>
</feature>
<dbReference type="RefSeq" id="XP_024337889.1">
    <property type="nucleotide sequence ID" value="XM_024485913.1"/>
</dbReference>
<dbReference type="GeneID" id="36330862"/>